<accession>A0ABS6S0D7</accession>
<sequence>MRAEGRDWKEIAEIFGLKQEKDVLARIALGNLPGIENSMLQHTVSMDLATHYLLPLRVETGRDPQNGNQRVYDYSEVTACIEKLGRGEVIIRLMTIHWVVNLTTQTTRCGYPIDTVS</sequence>
<evidence type="ECO:0000313" key="1">
    <source>
        <dbReference type="EMBL" id="MBV6342314.1"/>
    </source>
</evidence>
<gene>
    <name evidence="1" type="ORF">HWQ67_12020</name>
</gene>
<dbReference type="Proteomes" id="UP001196980">
    <property type="component" value="Unassembled WGS sequence"/>
</dbReference>
<name>A0ABS6S0D7_9BACT</name>
<reference evidence="1 2" key="1">
    <citation type="journal article" date="2020" name="J Geophys Res Biogeosci">
        <title>Magnetotaxis as an Adaptation to Enable Bacterial Shuttling of Microbial Sulfur and Sulfur Cycling Across Aquatic Oxic#Anoxic Interfaces.</title>
        <authorList>
            <person name="Li J."/>
            <person name="Liu P."/>
            <person name="Wang J."/>
            <person name="Roberts A.P."/>
            <person name="Pan Y."/>
        </authorList>
    </citation>
    <scope>NUCLEOTIDE SEQUENCE [LARGE SCALE GENOMIC DNA]</scope>
    <source>
        <strain evidence="1 2">MYR-1_YQ</strain>
    </source>
</reference>
<proteinExistence type="predicted"/>
<evidence type="ECO:0000313" key="2">
    <source>
        <dbReference type="Proteomes" id="UP001196980"/>
    </source>
</evidence>
<dbReference type="EMBL" id="JABXWD010000234">
    <property type="protein sequence ID" value="MBV6342314.1"/>
    <property type="molecule type" value="Genomic_DNA"/>
</dbReference>
<keyword evidence="2" id="KW-1185">Reference proteome</keyword>
<comment type="caution">
    <text evidence="1">The sequence shown here is derived from an EMBL/GenBank/DDBJ whole genome shotgun (WGS) entry which is preliminary data.</text>
</comment>
<organism evidence="1 2">
    <name type="scientific">Candidatus Magnetobacterium casense</name>
    <dbReference type="NCBI Taxonomy" id="1455061"/>
    <lineage>
        <taxon>Bacteria</taxon>
        <taxon>Pseudomonadati</taxon>
        <taxon>Nitrospirota</taxon>
        <taxon>Thermodesulfovibrionia</taxon>
        <taxon>Thermodesulfovibrionales</taxon>
        <taxon>Candidatus Magnetobacteriaceae</taxon>
        <taxon>Candidatus Magnetobacterium</taxon>
    </lineage>
</organism>
<protein>
    <recommendedName>
        <fullName evidence="3">Death domain-containing protein</fullName>
    </recommendedName>
</protein>
<dbReference type="RefSeq" id="WP_218252933.1">
    <property type="nucleotide sequence ID" value="NZ_JABXWD010000234.1"/>
</dbReference>
<evidence type="ECO:0008006" key="3">
    <source>
        <dbReference type="Google" id="ProtNLM"/>
    </source>
</evidence>